<evidence type="ECO:0000313" key="2">
    <source>
        <dbReference type="Proteomes" id="UP000499080"/>
    </source>
</evidence>
<keyword evidence="2" id="KW-1185">Reference proteome</keyword>
<accession>A0A4Y2LN47</accession>
<evidence type="ECO:0000313" key="1">
    <source>
        <dbReference type="EMBL" id="GBN16042.1"/>
    </source>
</evidence>
<dbReference type="AlphaFoldDB" id="A0A4Y2LN47"/>
<gene>
    <name evidence="1" type="ORF">AVEN_157992_1</name>
</gene>
<sequence length="81" mass="9255">MTANAVSKDEFYFVMIRGGHGRKWDDDLCFREMVLMDLVVGVADVVGQSDRTLLVWGLPGHMIILRSKKRKKIVNFVSHYG</sequence>
<name>A0A4Y2LN47_ARAVE</name>
<dbReference type="EMBL" id="BGPR01119532">
    <property type="protein sequence ID" value="GBN16042.1"/>
    <property type="molecule type" value="Genomic_DNA"/>
</dbReference>
<proteinExistence type="predicted"/>
<organism evidence="1 2">
    <name type="scientific">Araneus ventricosus</name>
    <name type="common">Orbweaver spider</name>
    <name type="synonym">Epeira ventricosa</name>
    <dbReference type="NCBI Taxonomy" id="182803"/>
    <lineage>
        <taxon>Eukaryota</taxon>
        <taxon>Metazoa</taxon>
        <taxon>Ecdysozoa</taxon>
        <taxon>Arthropoda</taxon>
        <taxon>Chelicerata</taxon>
        <taxon>Arachnida</taxon>
        <taxon>Araneae</taxon>
        <taxon>Araneomorphae</taxon>
        <taxon>Entelegynae</taxon>
        <taxon>Araneoidea</taxon>
        <taxon>Araneidae</taxon>
        <taxon>Araneus</taxon>
    </lineage>
</organism>
<reference evidence="1 2" key="1">
    <citation type="journal article" date="2019" name="Sci. Rep.">
        <title>Orb-weaving spider Araneus ventricosus genome elucidates the spidroin gene catalogue.</title>
        <authorList>
            <person name="Kono N."/>
            <person name="Nakamura H."/>
            <person name="Ohtoshi R."/>
            <person name="Moran D.A.P."/>
            <person name="Shinohara A."/>
            <person name="Yoshida Y."/>
            <person name="Fujiwara M."/>
            <person name="Mori M."/>
            <person name="Tomita M."/>
            <person name="Arakawa K."/>
        </authorList>
    </citation>
    <scope>NUCLEOTIDE SEQUENCE [LARGE SCALE GENOMIC DNA]</scope>
</reference>
<protein>
    <submittedName>
        <fullName evidence="1">Uncharacterized protein</fullName>
    </submittedName>
</protein>
<comment type="caution">
    <text evidence="1">The sequence shown here is derived from an EMBL/GenBank/DDBJ whole genome shotgun (WGS) entry which is preliminary data.</text>
</comment>
<dbReference type="Proteomes" id="UP000499080">
    <property type="component" value="Unassembled WGS sequence"/>
</dbReference>